<feature type="region of interest" description="Disordered" evidence="1">
    <location>
        <begin position="1"/>
        <end position="58"/>
    </location>
</feature>
<feature type="compositionally biased region" description="Basic and acidic residues" evidence="1">
    <location>
        <begin position="15"/>
        <end position="26"/>
    </location>
</feature>
<dbReference type="OrthoDB" id="4676at2759"/>
<dbReference type="AlphaFoldDB" id="A0A8H6VKE6"/>
<proteinExistence type="predicted"/>
<gene>
    <name evidence="2" type="ORF">HII31_07317</name>
</gene>
<name>A0A8H6VKE6_9PEZI</name>
<protein>
    <recommendedName>
        <fullName evidence="4">HhH-GPD domain-containing protein</fullName>
    </recommendedName>
</protein>
<accession>A0A8H6VKE6</accession>
<evidence type="ECO:0000256" key="1">
    <source>
        <dbReference type="SAM" id="MobiDB-lite"/>
    </source>
</evidence>
<evidence type="ECO:0000313" key="3">
    <source>
        <dbReference type="Proteomes" id="UP000660729"/>
    </source>
</evidence>
<dbReference type="EMBL" id="JABCIY010000158">
    <property type="protein sequence ID" value="KAF7191294.1"/>
    <property type="molecule type" value="Genomic_DNA"/>
</dbReference>
<organism evidence="2 3">
    <name type="scientific">Pseudocercospora fuligena</name>
    <dbReference type="NCBI Taxonomy" id="685502"/>
    <lineage>
        <taxon>Eukaryota</taxon>
        <taxon>Fungi</taxon>
        <taxon>Dikarya</taxon>
        <taxon>Ascomycota</taxon>
        <taxon>Pezizomycotina</taxon>
        <taxon>Dothideomycetes</taxon>
        <taxon>Dothideomycetidae</taxon>
        <taxon>Mycosphaerellales</taxon>
        <taxon>Mycosphaerellaceae</taxon>
        <taxon>Pseudocercospora</taxon>
    </lineage>
</organism>
<comment type="caution">
    <text evidence="2">The sequence shown here is derived from an EMBL/GenBank/DDBJ whole genome shotgun (WGS) entry which is preliminary data.</text>
</comment>
<keyword evidence="3" id="KW-1185">Reference proteome</keyword>
<feature type="compositionally biased region" description="Basic and acidic residues" evidence="1">
    <location>
        <begin position="33"/>
        <end position="49"/>
    </location>
</feature>
<evidence type="ECO:0008006" key="4">
    <source>
        <dbReference type="Google" id="ProtNLM"/>
    </source>
</evidence>
<dbReference type="Proteomes" id="UP000660729">
    <property type="component" value="Unassembled WGS sequence"/>
</dbReference>
<reference evidence="2" key="1">
    <citation type="submission" date="2020-04" db="EMBL/GenBank/DDBJ databases">
        <title>Draft genome resource of the tomato pathogen Pseudocercospora fuligena.</title>
        <authorList>
            <person name="Zaccaron A."/>
        </authorList>
    </citation>
    <scope>NUCLEOTIDE SEQUENCE</scope>
    <source>
        <strain evidence="2">PF001</strain>
    </source>
</reference>
<evidence type="ECO:0000313" key="2">
    <source>
        <dbReference type="EMBL" id="KAF7191294.1"/>
    </source>
</evidence>
<sequence length="304" mass="33851">MPPKKAAKKTAAATAKDEAKAHDQAGKDAAAAEDVKEEIAQNGEKEQKSTKQSAPSKKRKKLLNYLLSKECDELLRPDDEAEDVQKRGNIKTYSSSTLSVFEELICAVILSRPISHRLGQRTIRTILNDPYNFNTAKAIKDAGTDKTHKAMWDARTQHKEKTASQLSAVADLVLENENVSKVLSDKDVDPDEALEMLKKEIKGFGETSSKILLRRVQWIWSKAFPFVDNVSWKGLKALGLPEEAEPLNKFLGEHWKSLDTKHLKVDGGEEAKKRRAFVVLVERATSCELENKTNELLAAAADSK</sequence>